<sequence>MAIKARVPFLLLSFLFLASLSVSSAWSSDSVSEKQENPFYFNSFKERYNSSMGYISLLQRFDQNNSILHGITNYRLLSFKAVPRTFVVPHITDADYIIYVMSGKLLFTLMYPDHTESYILQPMDVLILPAGALAYVANVDEKETFEVMHLVIPLNIPGQFSDVFPGAEKTPLAFYHGFSNQTLEAAFNSPIEEIYQALLGEKEEDLKPDVLMEIPEKKIQQLSHGANSSNQPNLPPSAPFNLGNHLIYSNDYGKVWEALPSQLPQIGEFGVAVTLTELNEGSLLLPHINSKGWLIAYVTKGDGVLEIAAPWRENEDSEHYGEIQAFSSQLSEGAAFAIPPGYPFSVKSSSNSTLGILGFVINAEKNKRIFAAGATNDVVNQIGHVAKPLIFTGTAKQVTQLLAKQKGSYIVSAQPQLKKPPLSSILGSAFA</sequence>
<proteinExistence type="predicted"/>
<keyword evidence="2" id="KW-1185">Reference proteome</keyword>
<evidence type="ECO:0000313" key="2">
    <source>
        <dbReference type="Proteomes" id="UP000828941"/>
    </source>
</evidence>
<name>A0ACB9PGM5_BAUVA</name>
<dbReference type="Proteomes" id="UP000828941">
    <property type="component" value="Chromosome 5"/>
</dbReference>
<dbReference type="EMBL" id="CM039430">
    <property type="protein sequence ID" value="KAI4345665.1"/>
    <property type="molecule type" value="Genomic_DNA"/>
</dbReference>
<gene>
    <name evidence="1" type="ORF">L6164_012765</name>
</gene>
<organism evidence="1 2">
    <name type="scientific">Bauhinia variegata</name>
    <name type="common">Purple orchid tree</name>
    <name type="synonym">Phanera variegata</name>
    <dbReference type="NCBI Taxonomy" id="167791"/>
    <lineage>
        <taxon>Eukaryota</taxon>
        <taxon>Viridiplantae</taxon>
        <taxon>Streptophyta</taxon>
        <taxon>Embryophyta</taxon>
        <taxon>Tracheophyta</taxon>
        <taxon>Spermatophyta</taxon>
        <taxon>Magnoliopsida</taxon>
        <taxon>eudicotyledons</taxon>
        <taxon>Gunneridae</taxon>
        <taxon>Pentapetalae</taxon>
        <taxon>rosids</taxon>
        <taxon>fabids</taxon>
        <taxon>Fabales</taxon>
        <taxon>Fabaceae</taxon>
        <taxon>Cercidoideae</taxon>
        <taxon>Cercideae</taxon>
        <taxon>Bauhiniinae</taxon>
        <taxon>Bauhinia</taxon>
    </lineage>
</organism>
<accession>A0ACB9PGM5</accession>
<reference evidence="1 2" key="1">
    <citation type="journal article" date="2022" name="DNA Res.">
        <title>Chromosomal-level genome assembly of the orchid tree Bauhinia variegata (Leguminosae; Cercidoideae) supports the allotetraploid origin hypothesis of Bauhinia.</title>
        <authorList>
            <person name="Zhong Y."/>
            <person name="Chen Y."/>
            <person name="Zheng D."/>
            <person name="Pang J."/>
            <person name="Liu Y."/>
            <person name="Luo S."/>
            <person name="Meng S."/>
            <person name="Qian L."/>
            <person name="Wei D."/>
            <person name="Dai S."/>
            <person name="Zhou R."/>
        </authorList>
    </citation>
    <scope>NUCLEOTIDE SEQUENCE [LARGE SCALE GENOMIC DNA]</scope>
    <source>
        <strain evidence="1">BV-YZ2020</strain>
    </source>
</reference>
<comment type="caution">
    <text evidence="1">The sequence shown here is derived from an EMBL/GenBank/DDBJ whole genome shotgun (WGS) entry which is preliminary data.</text>
</comment>
<protein>
    <submittedName>
        <fullName evidence="1">Uncharacterized protein</fullName>
    </submittedName>
</protein>
<evidence type="ECO:0000313" key="1">
    <source>
        <dbReference type="EMBL" id="KAI4345665.1"/>
    </source>
</evidence>